<dbReference type="Pfam" id="PF04107">
    <property type="entry name" value="GCS2"/>
    <property type="match status" value="1"/>
</dbReference>
<comment type="caution">
    <text evidence="1">The sequence shown here is derived from an EMBL/GenBank/DDBJ whole genome shotgun (WGS) entry which is preliminary data.</text>
</comment>
<dbReference type="GO" id="GO:0042398">
    <property type="term" value="P:modified amino acid biosynthetic process"/>
    <property type="evidence" value="ECO:0007669"/>
    <property type="project" value="InterPro"/>
</dbReference>
<dbReference type="RefSeq" id="WP_111540021.1">
    <property type="nucleotide sequence ID" value="NZ_QKYV01000002.1"/>
</dbReference>
<dbReference type="AlphaFoldDB" id="A0A2W7I7W1"/>
<dbReference type="GO" id="GO:0004357">
    <property type="term" value="F:glutamate-cysteine ligase activity"/>
    <property type="evidence" value="ECO:0007669"/>
    <property type="project" value="InterPro"/>
</dbReference>
<proteinExistence type="predicted"/>
<dbReference type="PANTHER" id="PTHR36510:SF1">
    <property type="entry name" value="GLUTAMATE--CYSTEINE LIGASE 2-RELATED"/>
    <property type="match status" value="1"/>
</dbReference>
<protein>
    <submittedName>
        <fullName evidence="1">Carboxylate-amine ligase</fullName>
    </submittedName>
</protein>
<evidence type="ECO:0000313" key="2">
    <source>
        <dbReference type="Proteomes" id="UP000249542"/>
    </source>
</evidence>
<dbReference type="SUPFAM" id="SSF55931">
    <property type="entry name" value="Glutamine synthetase/guanido kinase"/>
    <property type="match status" value="1"/>
</dbReference>
<reference evidence="1 2" key="1">
    <citation type="submission" date="2018-06" db="EMBL/GenBank/DDBJ databases">
        <title>Genomic Encyclopedia of Archaeal and Bacterial Type Strains, Phase II (KMG-II): from individual species to whole genera.</title>
        <authorList>
            <person name="Goeker M."/>
        </authorList>
    </citation>
    <scope>NUCLEOTIDE SEQUENCE [LARGE SCALE GENOMIC DNA]</scope>
    <source>
        <strain evidence="1 2">DSM 15361</strain>
    </source>
</reference>
<dbReference type="InterPro" id="IPR006336">
    <property type="entry name" value="GCS2"/>
</dbReference>
<dbReference type="Proteomes" id="UP000249542">
    <property type="component" value="Unassembled WGS sequence"/>
</dbReference>
<sequence length="407" mass="46982">MKSKKYHLFEVVGIELEYMLVQQESLKIAPNVDELFMLKSGSITSDIDNGAISWSNELVAHVVEIKTNGPAADIKKLSQDFYKNIQEINILLKQKGLQLLPTASHPFMNPLTETVLWKHSYSEVYELYNRIFDCKGHGWSNVQSMHINLPFYYDEEFEQLHAAIRILLPIIPALTASSPILEGKTTGVLDTRLEYYKNNQQKIPVMTGKVIPEQVFSKETYHQKIFQPIQKAITPYDKHKILDHLFLNSRGAIARFDRNAIEIRVIDLQECSKADLAVAELIIETLKWMIKNLNLEELKSWHENDLLKIFDQAITKGNEVILPEIFIELFLFERREVSVKQLWSYILENVSFQLSKEAKEAIQIILSEGSLSQRILKVFSKDNSENSIREIYQQLAGCLAKNQLFQP</sequence>
<dbReference type="InterPro" id="IPR050141">
    <property type="entry name" value="GCL_type2/YbdK_subfam"/>
</dbReference>
<dbReference type="EMBL" id="QKYV01000002">
    <property type="protein sequence ID" value="PZW42359.1"/>
    <property type="molecule type" value="Genomic_DNA"/>
</dbReference>
<name>A0A2W7I7W1_9FLAO</name>
<gene>
    <name evidence="1" type="ORF">LX95_00669</name>
</gene>
<organism evidence="1 2">
    <name type="scientific">Mesonia algae</name>
    <dbReference type="NCBI Taxonomy" id="213248"/>
    <lineage>
        <taxon>Bacteria</taxon>
        <taxon>Pseudomonadati</taxon>
        <taxon>Bacteroidota</taxon>
        <taxon>Flavobacteriia</taxon>
        <taxon>Flavobacteriales</taxon>
        <taxon>Flavobacteriaceae</taxon>
        <taxon>Mesonia</taxon>
    </lineage>
</organism>
<dbReference type="PANTHER" id="PTHR36510">
    <property type="entry name" value="GLUTAMATE--CYSTEINE LIGASE 2-RELATED"/>
    <property type="match status" value="1"/>
</dbReference>
<accession>A0A2W7I7W1</accession>
<keyword evidence="2" id="KW-1185">Reference proteome</keyword>
<keyword evidence="1" id="KW-0436">Ligase</keyword>
<evidence type="ECO:0000313" key="1">
    <source>
        <dbReference type="EMBL" id="PZW42359.1"/>
    </source>
</evidence>
<dbReference type="InterPro" id="IPR014746">
    <property type="entry name" value="Gln_synth/guanido_kin_cat_dom"/>
</dbReference>
<dbReference type="Gene3D" id="3.30.590.20">
    <property type="match status" value="1"/>
</dbReference>